<dbReference type="RefSeq" id="WP_310902374.1">
    <property type="nucleotide sequence ID" value="NZ_JAMQOS010000010.1"/>
</dbReference>
<organism evidence="1 2">
    <name type="scientific">Haloarcula onubensis</name>
    <dbReference type="NCBI Taxonomy" id="2950539"/>
    <lineage>
        <taxon>Archaea</taxon>
        <taxon>Methanobacteriati</taxon>
        <taxon>Methanobacteriota</taxon>
        <taxon>Stenosarchaea group</taxon>
        <taxon>Halobacteria</taxon>
        <taxon>Halobacteriales</taxon>
        <taxon>Haloarculaceae</taxon>
        <taxon>Haloarcula</taxon>
    </lineage>
</organism>
<proteinExistence type="predicted"/>
<comment type="caution">
    <text evidence="1">The sequence shown here is derived from an EMBL/GenBank/DDBJ whole genome shotgun (WGS) entry which is preliminary data.</text>
</comment>
<evidence type="ECO:0000313" key="1">
    <source>
        <dbReference type="EMBL" id="MDS0284708.1"/>
    </source>
</evidence>
<reference evidence="1 2" key="1">
    <citation type="submission" date="2022-06" db="EMBL/GenBank/DDBJ databases">
        <title>Halomicroarcula sp. a new haloarchaeum isolate from saline soil.</title>
        <authorList>
            <person name="Strakova D."/>
            <person name="Galisteo C."/>
            <person name="Sanchez-Porro C."/>
            <person name="Ventosa A."/>
        </authorList>
    </citation>
    <scope>NUCLEOTIDE SEQUENCE [LARGE SCALE GENOMIC DNA]</scope>
    <source>
        <strain evidence="1 2">S3CR25-11</strain>
    </source>
</reference>
<keyword evidence="2" id="KW-1185">Reference proteome</keyword>
<dbReference type="EMBL" id="JAMQOS010000010">
    <property type="protein sequence ID" value="MDS0284708.1"/>
    <property type="molecule type" value="Genomic_DNA"/>
</dbReference>
<protein>
    <submittedName>
        <fullName evidence="1">Uncharacterized protein</fullName>
    </submittedName>
</protein>
<accession>A0ABU2FVA5</accession>
<sequence length="139" mass="15014">MSTADADTARDELDPDDFVGNELLDAHDETGHPALIRVLNHHGNWAESVPSHEDIRRTLDICDDVVARWPSTDAHGSAILVTATIHVGSYKRKLEAGRDGDGGKIVTGRTIEELVDLRGLPELVALDDVAEHFDGGASE</sequence>
<evidence type="ECO:0000313" key="2">
    <source>
        <dbReference type="Proteomes" id="UP001268864"/>
    </source>
</evidence>
<dbReference type="Proteomes" id="UP001268864">
    <property type="component" value="Unassembled WGS sequence"/>
</dbReference>
<gene>
    <name evidence="1" type="ORF">NDI86_21640</name>
</gene>
<name>A0ABU2FVA5_9EURY</name>